<evidence type="ECO:0000313" key="3">
    <source>
        <dbReference type="Proteomes" id="UP000295063"/>
    </source>
</evidence>
<dbReference type="Proteomes" id="UP000295063">
    <property type="component" value="Unassembled WGS sequence"/>
</dbReference>
<feature type="compositionally biased region" description="Polar residues" evidence="1">
    <location>
        <begin position="110"/>
        <end position="119"/>
    </location>
</feature>
<evidence type="ECO:0000313" key="2">
    <source>
        <dbReference type="EMBL" id="TCL39932.1"/>
    </source>
</evidence>
<feature type="compositionally biased region" description="Basic and acidic residues" evidence="1">
    <location>
        <begin position="95"/>
        <end position="109"/>
    </location>
</feature>
<proteinExistence type="predicted"/>
<sequence length="147" mass="16192">MLELPITFKVVPVIAAAIIALTPVYDVAKIQKDNSSNIVDKSNDSSTTANDKTSNQTTKIITIREGFKGVLLDGNVFQVPFYQKTTVEKTYVEKEQEIGQRNSNSDKEQSSNSKSITDVPGQQTTIISKVVDGGKAIVSKMWQRLKL</sequence>
<protein>
    <submittedName>
        <fullName evidence="2">Uncharacterized protein</fullName>
    </submittedName>
</protein>
<dbReference type="RefSeq" id="WP_132074001.1">
    <property type="nucleotide sequence ID" value="NZ_SLUI01000001.1"/>
</dbReference>
<dbReference type="EMBL" id="SLUI01000001">
    <property type="protein sequence ID" value="TCL39932.1"/>
    <property type="molecule type" value="Genomic_DNA"/>
</dbReference>
<comment type="caution">
    <text evidence="2">The sequence shown here is derived from an EMBL/GenBank/DDBJ whole genome shotgun (WGS) entry which is preliminary data.</text>
</comment>
<organism evidence="2 3">
    <name type="scientific">Anaerospora hongkongensis</name>
    <dbReference type="NCBI Taxonomy" id="244830"/>
    <lineage>
        <taxon>Bacteria</taxon>
        <taxon>Bacillati</taxon>
        <taxon>Bacillota</taxon>
        <taxon>Negativicutes</taxon>
        <taxon>Selenomonadales</taxon>
        <taxon>Sporomusaceae</taxon>
        <taxon>Anaerospora</taxon>
    </lineage>
</organism>
<gene>
    <name evidence="2" type="ORF">EV210_101130</name>
</gene>
<reference evidence="2 3" key="1">
    <citation type="submission" date="2019-03" db="EMBL/GenBank/DDBJ databases">
        <title>Genomic Encyclopedia of Type Strains, Phase IV (KMG-IV): sequencing the most valuable type-strain genomes for metagenomic binning, comparative biology and taxonomic classification.</title>
        <authorList>
            <person name="Goeker M."/>
        </authorList>
    </citation>
    <scope>NUCLEOTIDE SEQUENCE [LARGE SCALE GENOMIC DNA]</scope>
    <source>
        <strain evidence="2 3">DSM 15969</strain>
    </source>
</reference>
<keyword evidence="3" id="KW-1185">Reference proteome</keyword>
<dbReference type="AlphaFoldDB" id="A0A4R1Q4J3"/>
<name>A0A4R1Q4J3_9FIRM</name>
<feature type="region of interest" description="Disordered" evidence="1">
    <location>
        <begin position="36"/>
        <end position="55"/>
    </location>
</feature>
<accession>A0A4R1Q4J3</accession>
<feature type="region of interest" description="Disordered" evidence="1">
    <location>
        <begin position="95"/>
        <end position="119"/>
    </location>
</feature>
<evidence type="ECO:0000256" key="1">
    <source>
        <dbReference type="SAM" id="MobiDB-lite"/>
    </source>
</evidence>